<evidence type="ECO:0000313" key="9">
    <source>
        <dbReference type="EMBL" id="KAK5575305.1"/>
    </source>
</evidence>
<comment type="similarity">
    <text evidence="6">Belongs to the DyP-type peroxidase family.</text>
</comment>
<dbReference type="Pfam" id="PF04261">
    <property type="entry name" value="Dyp_perox_N"/>
    <property type="match status" value="1"/>
</dbReference>
<dbReference type="InterPro" id="IPR011008">
    <property type="entry name" value="Dimeric_a/b-barrel"/>
</dbReference>
<proteinExistence type="inferred from homology"/>
<evidence type="ECO:0000313" key="10">
    <source>
        <dbReference type="Proteomes" id="UP001344447"/>
    </source>
</evidence>
<dbReference type="PANTHER" id="PTHR30521">
    <property type="entry name" value="DEFERROCHELATASE/PEROXIDASE"/>
    <property type="match status" value="1"/>
</dbReference>
<gene>
    <name evidence="9" type="ORF">RB653_010563</name>
</gene>
<dbReference type="GO" id="GO:0004601">
    <property type="term" value="F:peroxidase activity"/>
    <property type="evidence" value="ECO:0007669"/>
    <property type="project" value="UniProtKB-KW"/>
</dbReference>
<evidence type="ECO:0008006" key="11">
    <source>
        <dbReference type="Google" id="ProtNLM"/>
    </source>
</evidence>
<dbReference type="InterPro" id="IPR048327">
    <property type="entry name" value="Dyp_perox_N"/>
</dbReference>
<dbReference type="PANTHER" id="PTHR30521:SF0">
    <property type="entry name" value="DYP-TYPE PEROXIDASE FAMILY PROTEIN"/>
    <property type="match status" value="1"/>
</dbReference>
<feature type="domain" description="Dyp-type peroxidase N-terminal" evidence="7">
    <location>
        <begin position="3"/>
        <end position="136"/>
    </location>
</feature>
<accession>A0AAN7TT92</accession>
<dbReference type="Pfam" id="PF20628">
    <property type="entry name" value="Dyp_perox_C"/>
    <property type="match status" value="1"/>
</dbReference>
<dbReference type="GO" id="GO:0020037">
    <property type="term" value="F:heme binding"/>
    <property type="evidence" value="ECO:0007669"/>
    <property type="project" value="InterPro"/>
</dbReference>
<keyword evidence="10" id="KW-1185">Reference proteome</keyword>
<comment type="caution">
    <text evidence="9">The sequence shown here is derived from an EMBL/GenBank/DDBJ whole genome shotgun (WGS) entry which is preliminary data.</text>
</comment>
<feature type="domain" description="Dyp-type peroxidase C-terminal" evidence="8">
    <location>
        <begin position="139"/>
        <end position="300"/>
    </location>
</feature>
<evidence type="ECO:0000256" key="2">
    <source>
        <dbReference type="ARBA" id="ARBA00022559"/>
    </source>
</evidence>
<dbReference type="EMBL" id="JAVFKY010000006">
    <property type="protein sequence ID" value="KAK5575305.1"/>
    <property type="molecule type" value="Genomic_DNA"/>
</dbReference>
<evidence type="ECO:0000256" key="4">
    <source>
        <dbReference type="ARBA" id="ARBA00023002"/>
    </source>
</evidence>
<name>A0AAN7TT92_9MYCE</name>
<evidence type="ECO:0000256" key="6">
    <source>
        <dbReference type="ARBA" id="ARBA00025737"/>
    </source>
</evidence>
<evidence type="ECO:0000256" key="1">
    <source>
        <dbReference type="ARBA" id="ARBA00001970"/>
    </source>
</evidence>
<evidence type="ECO:0000256" key="5">
    <source>
        <dbReference type="ARBA" id="ARBA00023004"/>
    </source>
</evidence>
<dbReference type="InterPro" id="IPR048328">
    <property type="entry name" value="Dyp_perox_C"/>
</dbReference>
<organism evidence="9 10">
    <name type="scientific">Dictyostelium firmibasis</name>
    <dbReference type="NCBI Taxonomy" id="79012"/>
    <lineage>
        <taxon>Eukaryota</taxon>
        <taxon>Amoebozoa</taxon>
        <taxon>Evosea</taxon>
        <taxon>Eumycetozoa</taxon>
        <taxon>Dictyostelia</taxon>
        <taxon>Dictyosteliales</taxon>
        <taxon>Dictyosteliaceae</taxon>
        <taxon>Dictyostelium</taxon>
    </lineage>
</organism>
<dbReference type="NCBIfam" id="TIGR01413">
    <property type="entry name" value="Dyp_perox_fam"/>
    <property type="match status" value="1"/>
</dbReference>
<reference evidence="9 10" key="1">
    <citation type="submission" date="2023-11" db="EMBL/GenBank/DDBJ databases">
        <title>Dfirmibasis_genome.</title>
        <authorList>
            <person name="Edelbroek B."/>
            <person name="Kjellin J."/>
            <person name="Jerlstrom-Hultqvist J."/>
            <person name="Soderbom F."/>
        </authorList>
    </citation>
    <scope>NUCLEOTIDE SEQUENCE [LARGE SCALE GENOMIC DNA]</scope>
    <source>
        <strain evidence="9 10">TNS-C-14</strain>
    </source>
</reference>
<keyword evidence="2" id="KW-0575">Peroxidase</keyword>
<sequence length="305" mass="34699">MAQTTILPMHCLYGIFLEGNLKINKNDQDGMKIFKENIKKFTNELDELDKKSPQSRIGGAICFSSDIWGTITNKISKPKELKSVNTLSSYMPGTSQRDILIHIISDRMDTCFKLAQDTLGNFGDQLDIKQEIHGFRRWEERDLTDFIDGTENPEGDKLRTKYGLVAAGQPHEFGSYVFTQRYVHNLKKWNPVPISIQQDTIGRTKVDSIEIPKDKRPITSHVSRTDLNENGEDLKIVRQSLPYGQITGEKGLMFISYSCSLHNIEKQLQSMFGQLDGKHDLILQYTTPVSGGFYFAPSKKELSEL</sequence>
<dbReference type="GO" id="GO:0046872">
    <property type="term" value="F:metal ion binding"/>
    <property type="evidence" value="ECO:0007669"/>
    <property type="project" value="UniProtKB-KW"/>
</dbReference>
<keyword evidence="5" id="KW-0408">Iron</keyword>
<dbReference type="AlphaFoldDB" id="A0AAN7TT92"/>
<dbReference type="PROSITE" id="PS51404">
    <property type="entry name" value="DYP_PEROXIDASE"/>
    <property type="match status" value="1"/>
</dbReference>
<dbReference type="Proteomes" id="UP001344447">
    <property type="component" value="Unassembled WGS sequence"/>
</dbReference>
<evidence type="ECO:0000259" key="8">
    <source>
        <dbReference type="Pfam" id="PF20628"/>
    </source>
</evidence>
<dbReference type="SUPFAM" id="SSF54909">
    <property type="entry name" value="Dimeric alpha+beta barrel"/>
    <property type="match status" value="1"/>
</dbReference>
<keyword evidence="3" id="KW-0479">Metal-binding</keyword>
<comment type="cofactor">
    <cofactor evidence="1">
        <name>heme b</name>
        <dbReference type="ChEBI" id="CHEBI:60344"/>
    </cofactor>
</comment>
<dbReference type="InterPro" id="IPR006314">
    <property type="entry name" value="Dyp_peroxidase"/>
</dbReference>
<evidence type="ECO:0000256" key="3">
    <source>
        <dbReference type="ARBA" id="ARBA00022723"/>
    </source>
</evidence>
<evidence type="ECO:0000259" key="7">
    <source>
        <dbReference type="Pfam" id="PF04261"/>
    </source>
</evidence>
<protein>
    <recommendedName>
        <fullName evidence="11">Peroxidase</fullName>
    </recommendedName>
</protein>
<keyword evidence="4" id="KW-0560">Oxidoreductase</keyword>
<dbReference type="GO" id="GO:0005829">
    <property type="term" value="C:cytosol"/>
    <property type="evidence" value="ECO:0007669"/>
    <property type="project" value="TreeGrafter"/>
</dbReference>